<comment type="caution">
    <text evidence="2">The sequence shown here is derived from an EMBL/GenBank/DDBJ whole genome shotgun (WGS) entry which is preliminary data.</text>
</comment>
<reference evidence="2 3" key="1">
    <citation type="submission" date="2018-07" db="EMBL/GenBank/DDBJ databases">
        <title>Identification of spontaneous genetic mutation associated with occurrence of a yellow conidial color mutant of Aspergillus flavus.</title>
        <authorList>
            <person name="Chang P.-K."/>
            <person name="Mack B.M."/>
            <person name="Scharfenstein L."/>
            <person name="Gilbert M.K."/>
        </authorList>
    </citation>
    <scope>NUCLEOTIDE SEQUENCE [LARGE SCALE GENOMIC DNA]</scope>
    <source>
        <strain evidence="2 3">CA14</strain>
    </source>
</reference>
<proteinExistence type="predicted"/>
<dbReference type="EMBL" id="QQZZ01000125">
    <property type="protein sequence ID" value="RMZ41388.1"/>
    <property type="molecule type" value="Genomic_DNA"/>
</dbReference>
<evidence type="ECO:0000256" key="1">
    <source>
        <dbReference type="SAM" id="MobiDB-lite"/>
    </source>
</evidence>
<feature type="region of interest" description="Disordered" evidence="1">
    <location>
        <begin position="1"/>
        <end position="35"/>
    </location>
</feature>
<gene>
    <name evidence="2" type="ORF">CA14_001609</name>
</gene>
<dbReference type="AlphaFoldDB" id="A0AB74C4J9"/>
<dbReference type="Proteomes" id="UP000275480">
    <property type="component" value="Unassembled WGS sequence"/>
</dbReference>
<name>A0AB74C4J9_ASPFL</name>
<accession>A0AB74C4J9</accession>
<evidence type="ECO:0000313" key="2">
    <source>
        <dbReference type="EMBL" id="RMZ41388.1"/>
    </source>
</evidence>
<evidence type="ECO:0000313" key="3">
    <source>
        <dbReference type="Proteomes" id="UP000275480"/>
    </source>
</evidence>
<organism evidence="2 3">
    <name type="scientific">Aspergillus flavus</name>
    <dbReference type="NCBI Taxonomy" id="5059"/>
    <lineage>
        <taxon>Eukaryota</taxon>
        <taxon>Fungi</taxon>
        <taxon>Dikarya</taxon>
        <taxon>Ascomycota</taxon>
        <taxon>Pezizomycotina</taxon>
        <taxon>Eurotiomycetes</taxon>
        <taxon>Eurotiomycetidae</taxon>
        <taxon>Eurotiales</taxon>
        <taxon>Aspergillaceae</taxon>
        <taxon>Aspergillus</taxon>
        <taxon>Aspergillus subgen. Circumdati</taxon>
    </lineage>
</organism>
<protein>
    <submittedName>
        <fullName evidence="2">Uncharacterized protein</fullName>
    </submittedName>
</protein>
<sequence>MPNTEEYASLMSEPRKASLRDQKKHTASQISQLSQFSTASSSVSDSLEQKVKALSSQRELLKFRYIWSLDMLNRPKRAIEQDFEVDASREKKLREGEPDDDFFRTSLHGTHRWRELWGHH</sequence>